<name>A0A934S2G6_9BACT</name>
<dbReference type="GO" id="GO:0003677">
    <property type="term" value="F:DNA binding"/>
    <property type="evidence" value="ECO:0007669"/>
    <property type="project" value="UniProtKB-UniRule"/>
</dbReference>
<dbReference type="GO" id="GO:0043590">
    <property type="term" value="C:bacterial nucleoid"/>
    <property type="evidence" value="ECO:0007669"/>
    <property type="project" value="UniProtKB-UniRule"/>
</dbReference>
<dbReference type="RefSeq" id="WP_200358408.1">
    <property type="nucleotide sequence ID" value="NZ_JAENIL010000065.1"/>
</dbReference>
<evidence type="ECO:0000313" key="4">
    <source>
        <dbReference type="EMBL" id="MBK1879975.1"/>
    </source>
</evidence>
<organism evidence="4 5">
    <name type="scientific">Pelagicoccus mobilis</name>
    <dbReference type="NCBI Taxonomy" id="415221"/>
    <lineage>
        <taxon>Bacteria</taxon>
        <taxon>Pseudomonadati</taxon>
        <taxon>Verrucomicrobiota</taxon>
        <taxon>Opitutia</taxon>
        <taxon>Puniceicoccales</taxon>
        <taxon>Pelagicoccaceae</taxon>
        <taxon>Pelagicoccus</taxon>
    </lineage>
</organism>
<evidence type="ECO:0000256" key="3">
    <source>
        <dbReference type="SAM" id="Coils"/>
    </source>
</evidence>
<keyword evidence="5" id="KW-1185">Reference proteome</keyword>
<keyword evidence="1 2" id="KW-0238">DNA-binding</keyword>
<reference evidence="4" key="1">
    <citation type="submission" date="2021-01" db="EMBL/GenBank/DDBJ databases">
        <title>Modified the classification status of verrucomicrobia.</title>
        <authorList>
            <person name="Feng X."/>
        </authorList>
    </citation>
    <scope>NUCLEOTIDE SEQUENCE</scope>
    <source>
        <strain evidence="4">KCTC 13126</strain>
    </source>
</reference>
<dbReference type="Gene3D" id="3.30.1310.10">
    <property type="entry name" value="Nucleoid-associated protein YbaB-like domain"/>
    <property type="match status" value="1"/>
</dbReference>
<evidence type="ECO:0000256" key="2">
    <source>
        <dbReference type="HAMAP-Rule" id="MF_00274"/>
    </source>
</evidence>
<dbReference type="InterPro" id="IPR004401">
    <property type="entry name" value="YbaB/EbfC"/>
</dbReference>
<comment type="subcellular location">
    <subcellularLocation>
        <location evidence="2">Cytoplasm</location>
        <location evidence="2">Nucleoid</location>
    </subcellularLocation>
</comment>
<keyword evidence="2" id="KW-0963">Cytoplasm</keyword>
<dbReference type="HAMAP" id="MF_00274">
    <property type="entry name" value="DNA_YbaB_EbfC"/>
    <property type="match status" value="1"/>
</dbReference>
<dbReference type="SUPFAM" id="SSF82607">
    <property type="entry name" value="YbaB-like"/>
    <property type="match status" value="1"/>
</dbReference>
<comment type="similarity">
    <text evidence="2">Belongs to the YbaB/EbfC family.</text>
</comment>
<comment type="caution">
    <text evidence="4">The sequence shown here is derived from an EMBL/GenBank/DDBJ whole genome shotgun (WGS) entry which is preliminary data.</text>
</comment>
<proteinExistence type="inferred from homology"/>
<dbReference type="GO" id="GO:0005829">
    <property type="term" value="C:cytosol"/>
    <property type="evidence" value="ECO:0007669"/>
    <property type="project" value="TreeGrafter"/>
</dbReference>
<evidence type="ECO:0000313" key="5">
    <source>
        <dbReference type="Proteomes" id="UP000617628"/>
    </source>
</evidence>
<feature type="coiled-coil region" evidence="3">
    <location>
        <begin position="4"/>
        <end position="31"/>
    </location>
</feature>
<dbReference type="Proteomes" id="UP000617628">
    <property type="component" value="Unassembled WGS sequence"/>
</dbReference>
<dbReference type="NCBIfam" id="TIGR00103">
    <property type="entry name" value="DNA_YbaB_EbfC"/>
    <property type="match status" value="1"/>
</dbReference>
<gene>
    <name evidence="4" type="ORF">JIN87_24030</name>
</gene>
<dbReference type="AlphaFoldDB" id="A0A934S2G6"/>
<accession>A0A934S2G6</accession>
<evidence type="ECO:0000256" key="1">
    <source>
        <dbReference type="ARBA" id="ARBA00023125"/>
    </source>
</evidence>
<protein>
    <recommendedName>
        <fullName evidence="2">Nucleoid-associated protein JIN87_24030</fullName>
    </recommendedName>
</protein>
<sequence length="102" mass="10816">MAGVGKLMKQAAKMQKAIEATQAELEKKELEVSSGGGAVTIKINGQGEFLDLKIDPELLQEEASLVEETLLGAVKEAAAKAKAFNEEEMGKATQGFSMPGFM</sequence>
<dbReference type="EMBL" id="JAENIL010000065">
    <property type="protein sequence ID" value="MBK1879975.1"/>
    <property type="molecule type" value="Genomic_DNA"/>
</dbReference>
<comment type="subunit">
    <text evidence="2">Homodimer.</text>
</comment>
<dbReference type="PANTHER" id="PTHR33449">
    <property type="entry name" value="NUCLEOID-ASSOCIATED PROTEIN YBAB"/>
    <property type="match status" value="1"/>
</dbReference>
<dbReference type="PIRSF" id="PIRSF004555">
    <property type="entry name" value="UCP004555"/>
    <property type="match status" value="1"/>
</dbReference>
<comment type="function">
    <text evidence="2">Binds to DNA and alters its conformation. May be involved in regulation of gene expression, nucleoid organization and DNA protection.</text>
</comment>
<keyword evidence="3" id="KW-0175">Coiled coil</keyword>
<dbReference type="Pfam" id="PF02575">
    <property type="entry name" value="YbaB_DNA_bd"/>
    <property type="match status" value="1"/>
</dbReference>
<dbReference type="PANTHER" id="PTHR33449:SF1">
    <property type="entry name" value="NUCLEOID-ASSOCIATED PROTEIN YBAB"/>
    <property type="match status" value="1"/>
</dbReference>
<dbReference type="InterPro" id="IPR036894">
    <property type="entry name" value="YbaB-like_sf"/>
</dbReference>